<sequence>MINRLLPIVFLWLLIDIYFFQAVHTAAVPLDSTLSYIIYATYWLFEATLISFILLIAFTGKLKAGNSKNIHWAIGLMVLSLIPKLIASPLLLLEDVGRLISAGINLLTGDAGYLFTGRRNIISLMVLGISSIPFFSIVYGMIKGKYDYTVRKVTLTFKNLPKAFDGFKITQLSDIHAGSFDNEKAVEKGIDLVNQQNSDVILFTGDLVNNQASELDRWIGTFSRLNAPLGKYSVLGNHDYGDYIHWENKTDKINNLIRLKEIQRKIGFKLLLNEHIEIKKDGHSISLIGVENWGNRGFHQYGDLNKALSNVEEENFKILLSHDPSHWEAETLVHPKSIQLTLSGHTHGMQFGIELPWFKWSIIKYIYPQWAGLYEKSEKYLYVNRGFGFLAFPGRVGIKPEITVITLKKG</sequence>
<dbReference type="InterPro" id="IPR004843">
    <property type="entry name" value="Calcineurin-like_PHP"/>
</dbReference>
<organism evidence="5 6">
    <name type="scientific">Solitalea canadensis (strain ATCC 29591 / DSM 3403 / JCM 21819 / LMG 8368 / NBRC 15130 / NCIMB 12057 / USAM 9D)</name>
    <name type="common">Flexibacter canadensis</name>
    <dbReference type="NCBI Taxonomy" id="929556"/>
    <lineage>
        <taxon>Bacteria</taxon>
        <taxon>Pseudomonadati</taxon>
        <taxon>Bacteroidota</taxon>
        <taxon>Sphingobacteriia</taxon>
        <taxon>Sphingobacteriales</taxon>
        <taxon>Sphingobacteriaceae</taxon>
        <taxon>Solitalea</taxon>
    </lineage>
</organism>
<dbReference type="Proteomes" id="UP000007590">
    <property type="component" value="Chromosome"/>
</dbReference>
<feature type="domain" description="Calcineurin-like phosphoesterase" evidence="4">
    <location>
        <begin position="167"/>
        <end position="348"/>
    </location>
</feature>
<name>H8KVB5_SOLCM</name>
<dbReference type="GO" id="GO:0008758">
    <property type="term" value="F:UDP-2,3-diacylglucosamine hydrolase activity"/>
    <property type="evidence" value="ECO:0007669"/>
    <property type="project" value="TreeGrafter"/>
</dbReference>
<dbReference type="PANTHER" id="PTHR31302:SF31">
    <property type="entry name" value="PHOSPHODIESTERASE YAEI"/>
    <property type="match status" value="1"/>
</dbReference>
<dbReference type="AlphaFoldDB" id="H8KVB5"/>
<evidence type="ECO:0000256" key="3">
    <source>
        <dbReference type="SAM" id="Phobius"/>
    </source>
</evidence>
<feature type="transmembrane region" description="Helical" evidence="3">
    <location>
        <begin position="70"/>
        <end position="92"/>
    </location>
</feature>
<dbReference type="KEGG" id="scn:Solca_1066"/>
<dbReference type="Gene3D" id="3.60.21.10">
    <property type="match status" value="1"/>
</dbReference>
<dbReference type="InterPro" id="IPR029052">
    <property type="entry name" value="Metallo-depent_PP-like"/>
</dbReference>
<dbReference type="Pfam" id="PF00149">
    <property type="entry name" value="Metallophos"/>
    <property type="match status" value="1"/>
</dbReference>
<dbReference type="RefSeq" id="WP_014679400.1">
    <property type="nucleotide sequence ID" value="NC_017770.1"/>
</dbReference>
<evidence type="ECO:0000256" key="2">
    <source>
        <dbReference type="ARBA" id="ARBA00022801"/>
    </source>
</evidence>
<dbReference type="STRING" id="929556.Solca_1066"/>
<accession>H8KVB5</accession>
<feature type="transmembrane region" description="Helical" evidence="3">
    <location>
        <begin position="37"/>
        <end position="58"/>
    </location>
</feature>
<dbReference type="GO" id="GO:0009245">
    <property type="term" value="P:lipid A biosynthetic process"/>
    <property type="evidence" value="ECO:0007669"/>
    <property type="project" value="TreeGrafter"/>
</dbReference>
<keyword evidence="6" id="KW-1185">Reference proteome</keyword>
<reference evidence="5" key="1">
    <citation type="submission" date="2012-02" db="EMBL/GenBank/DDBJ databases">
        <title>The complete genome of Solitalea canadensis DSM 3403.</title>
        <authorList>
            <consortium name="US DOE Joint Genome Institute (JGI-PGF)"/>
            <person name="Lucas S."/>
            <person name="Copeland A."/>
            <person name="Lapidus A."/>
            <person name="Glavina del Rio T."/>
            <person name="Dalin E."/>
            <person name="Tice H."/>
            <person name="Bruce D."/>
            <person name="Goodwin L."/>
            <person name="Pitluck S."/>
            <person name="Peters L."/>
            <person name="Ovchinnikova G."/>
            <person name="Lu M."/>
            <person name="Kyrpides N."/>
            <person name="Mavromatis K."/>
            <person name="Ivanova N."/>
            <person name="Brettin T."/>
            <person name="Detter J.C."/>
            <person name="Han C."/>
            <person name="Larimer F."/>
            <person name="Land M."/>
            <person name="Hauser L."/>
            <person name="Markowitz V."/>
            <person name="Cheng J.-F."/>
            <person name="Hugenholtz P."/>
            <person name="Woyke T."/>
            <person name="Wu D."/>
            <person name="Spring S."/>
            <person name="Schroeder M."/>
            <person name="Kopitz M."/>
            <person name="Brambilla E."/>
            <person name="Klenk H.-P."/>
            <person name="Eisen J.A."/>
        </authorList>
    </citation>
    <scope>NUCLEOTIDE SEQUENCE</scope>
    <source>
        <strain evidence="5">DSM 3403</strain>
    </source>
</reference>
<evidence type="ECO:0000313" key="5">
    <source>
        <dbReference type="EMBL" id="AFD06173.1"/>
    </source>
</evidence>
<keyword evidence="3" id="KW-0812">Transmembrane</keyword>
<dbReference type="PANTHER" id="PTHR31302">
    <property type="entry name" value="TRANSMEMBRANE PROTEIN WITH METALLOPHOSPHOESTERASE DOMAIN-RELATED"/>
    <property type="match status" value="1"/>
</dbReference>
<keyword evidence="3" id="KW-0472">Membrane</keyword>
<evidence type="ECO:0000256" key="1">
    <source>
        <dbReference type="ARBA" id="ARBA00022723"/>
    </source>
</evidence>
<dbReference type="InterPro" id="IPR051158">
    <property type="entry name" value="Metallophosphoesterase_sf"/>
</dbReference>
<keyword evidence="2 5" id="KW-0378">Hydrolase</keyword>
<dbReference type="SUPFAM" id="SSF56300">
    <property type="entry name" value="Metallo-dependent phosphatases"/>
    <property type="match status" value="1"/>
</dbReference>
<dbReference type="CDD" id="cd07385">
    <property type="entry name" value="MPP_YkuE_C"/>
    <property type="match status" value="1"/>
</dbReference>
<evidence type="ECO:0000259" key="4">
    <source>
        <dbReference type="Pfam" id="PF00149"/>
    </source>
</evidence>
<dbReference type="eggNOG" id="COG1408">
    <property type="taxonomic scope" value="Bacteria"/>
</dbReference>
<keyword evidence="3" id="KW-1133">Transmembrane helix</keyword>
<feature type="transmembrane region" description="Helical" evidence="3">
    <location>
        <begin position="121"/>
        <end position="142"/>
    </location>
</feature>
<dbReference type="EMBL" id="CP003349">
    <property type="protein sequence ID" value="AFD06173.1"/>
    <property type="molecule type" value="Genomic_DNA"/>
</dbReference>
<dbReference type="HOGENOM" id="CLU_025443_6_0_10"/>
<dbReference type="GO" id="GO:0046872">
    <property type="term" value="F:metal ion binding"/>
    <property type="evidence" value="ECO:0007669"/>
    <property type="project" value="UniProtKB-KW"/>
</dbReference>
<protein>
    <submittedName>
        <fullName evidence="5">Putative phosphohydrolase</fullName>
    </submittedName>
</protein>
<proteinExistence type="predicted"/>
<gene>
    <name evidence="5" type="ordered locus">Solca_1066</name>
</gene>
<keyword evidence="1" id="KW-0479">Metal-binding</keyword>
<dbReference type="OrthoDB" id="9780884at2"/>
<evidence type="ECO:0000313" key="6">
    <source>
        <dbReference type="Proteomes" id="UP000007590"/>
    </source>
</evidence>
<dbReference type="GO" id="GO:0016020">
    <property type="term" value="C:membrane"/>
    <property type="evidence" value="ECO:0007669"/>
    <property type="project" value="GOC"/>
</dbReference>